<feature type="region of interest" description="Disordered" evidence="1">
    <location>
        <begin position="177"/>
        <end position="249"/>
    </location>
</feature>
<organism evidence="2 3">
    <name type="scientific">Hypholoma sublateritium (strain FD-334 SS-4)</name>
    <dbReference type="NCBI Taxonomy" id="945553"/>
    <lineage>
        <taxon>Eukaryota</taxon>
        <taxon>Fungi</taxon>
        <taxon>Dikarya</taxon>
        <taxon>Basidiomycota</taxon>
        <taxon>Agaricomycotina</taxon>
        <taxon>Agaricomycetes</taxon>
        <taxon>Agaricomycetidae</taxon>
        <taxon>Agaricales</taxon>
        <taxon>Agaricineae</taxon>
        <taxon>Strophariaceae</taxon>
        <taxon>Hypholoma</taxon>
    </lineage>
</organism>
<dbReference type="STRING" id="945553.A0A0D2NV10"/>
<feature type="region of interest" description="Disordered" evidence="1">
    <location>
        <begin position="331"/>
        <end position="354"/>
    </location>
</feature>
<reference evidence="3" key="1">
    <citation type="submission" date="2014-04" db="EMBL/GenBank/DDBJ databases">
        <title>Evolutionary Origins and Diversification of the Mycorrhizal Mutualists.</title>
        <authorList>
            <consortium name="DOE Joint Genome Institute"/>
            <consortium name="Mycorrhizal Genomics Consortium"/>
            <person name="Kohler A."/>
            <person name="Kuo A."/>
            <person name="Nagy L.G."/>
            <person name="Floudas D."/>
            <person name="Copeland A."/>
            <person name="Barry K.W."/>
            <person name="Cichocki N."/>
            <person name="Veneault-Fourrey C."/>
            <person name="LaButti K."/>
            <person name="Lindquist E.A."/>
            <person name="Lipzen A."/>
            <person name="Lundell T."/>
            <person name="Morin E."/>
            <person name="Murat C."/>
            <person name="Riley R."/>
            <person name="Ohm R."/>
            <person name="Sun H."/>
            <person name="Tunlid A."/>
            <person name="Henrissat B."/>
            <person name="Grigoriev I.V."/>
            <person name="Hibbett D.S."/>
            <person name="Martin F."/>
        </authorList>
    </citation>
    <scope>NUCLEOTIDE SEQUENCE [LARGE SCALE GENOMIC DNA]</scope>
    <source>
        <strain evidence="3">FD-334 SS-4</strain>
    </source>
</reference>
<dbReference type="Proteomes" id="UP000054270">
    <property type="component" value="Unassembled WGS sequence"/>
</dbReference>
<dbReference type="EMBL" id="KN817548">
    <property type="protein sequence ID" value="KJA22659.1"/>
    <property type="molecule type" value="Genomic_DNA"/>
</dbReference>
<evidence type="ECO:0000313" key="3">
    <source>
        <dbReference type="Proteomes" id="UP000054270"/>
    </source>
</evidence>
<gene>
    <name evidence="2" type="ORF">HYPSUDRAFT_66876</name>
</gene>
<accession>A0A0D2NV10</accession>
<dbReference type="OrthoDB" id="3250110at2759"/>
<feature type="compositionally biased region" description="Gly residues" evidence="1">
    <location>
        <begin position="338"/>
        <end position="354"/>
    </location>
</feature>
<evidence type="ECO:0000313" key="2">
    <source>
        <dbReference type="EMBL" id="KJA22659.1"/>
    </source>
</evidence>
<feature type="region of interest" description="Disordered" evidence="1">
    <location>
        <begin position="134"/>
        <end position="155"/>
    </location>
</feature>
<protein>
    <submittedName>
        <fullName evidence="2">Uncharacterized protein</fullName>
    </submittedName>
</protein>
<name>A0A0D2NV10_HYPSF</name>
<dbReference type="OMA" id="HGGKYRW"/>
<sequence length="354" mass="38128">MLNAFKIKLFDLEPIYAEWKDGPVFTGNPKKDLPVEEWLETIKAGCVARGVPEEYWYKVAQHFMGPGARARLDELKQVIVKVHGGKYRWTWKKFKLAMLNMGWDIDADKKETIKVQGKGSGLWFMRKKDTIAENTNASPAEVSEPPRSPTRSNSVWFTKQPMVEEPEELVSEEVAKATVTETGRPRPSRSATLASFWPVRMNSKDDKELPQRPPHSTAKSDTAIVVRKDSHSQVSTSPPRPRSSTTHSVVTTTEAPAWLLNACTALEYITSEHPKAMSIISAILITAGSIPAMPAIAAGAGGAVLSSGAAHAIGAIAIGVGQALSAGVVNSQKKQEGGHGGGHSGPVASGGGHH</sequence>
<dbReference type="AlphaFoldDB" id="A0A0D2NV10"/>
<evidence type="ECO:0000256" key="1">
    <source>
        <dbReference type="SAM" id="MobiDB-lite"/>
    </source>
</evidence>
<proteinExistence type="predicted"/>
<keyword evidence="3" id="KW-1185">Reference proteome</keyword>